<evidence type="ECO:0000313" key="3">
    <source>
        <dbReference type="Proteomes" id="UP000241614"/>
    </source>
</evidence>
<dbReference type="InterPro" id="IPR043519">
    <property type="entry name" value="NT_sf"/>
</dbReference>
<sequence>MANKQYLQGKKVLPHSKSQVKKAGEAIRKNVGNISEAIDIIRDYRASHLYPLTIIKNLVWRHTRKVNEDAVIARRLKRLPTIIDKLTRKTLDGVNPNTMSIVRMNDIGGCRVIVDNKSELLELNDSLNNSKTQHKTTRIRDYLEYPKSTGYRGIHRIYECYAHVDSHDWKGFKIEVQLRTVLQHLWATTIEVVDLCEGKALKTNPFEADKRWTEFFFIMSEFFAEDDGFIVLDNTKKSHYKKRLSALSDAIGAYNKLASFKAVFSMKDIDEKSIGKSFVVLIIDENNKRVSYSFYSENQKKDAIRKYNSEENDVGNNVLLVQMDDIKNIKNAYPNYLIDTSEFLRKFDTYTKATYWTNPVPPRG</sequence>
<feature type="domain" description="RelA/SpoT" evidence="1">
    <location>
        <begin position="74"/>
        <end position="201"/>
    </location>
</feature>
<gene>
    <name evidence="2" type="ORF">DA103_06655</name>
</gene>
<evidence type="ECO:0000259" key="1">
    <source>
        <dbReference type="SMART" id="SM00954"/>
    </source>
</evidence>
<dbReference type="GO" id="GO:0015969">
    <property type="term" value="P:guanosine tetraphosphate metabolic process"/>
    <property type="evidence" value="ECO:0007669"/>
    <property type="project" value="InterPro"/>
</dbReference>
<reference evidence="2 3" key="1">
    <citation type="submission" date="2018-04" db="EMBL/GenBank/DDBJ databases">
        <title>Genome sequencing reveals highly heavy metal resistance and biotechnology application of the novel Enterobacter cloacae amazonensis isolated from wastewater river in Manaus - Amazonas.</title>
        <authorList>
            <person name="Astolfi M.C.T."/>
            <person name="Carvalho E.B.D.S."/>
            <person name="Lacerda L.B."/>
            <person name="Pinto M.V."/>
            <person name="Nogueira V.B."/>
            <person name="Barros A.M."/>
            <person name="Astolfi-Filho S."/>
        </authorList>
    </citation>
    <scope>NUCLEOTIDE SEQUENCE [LARGE SCALE GENOMIC DNA]</scope>
    <source>
        <strain evidence="3">amazonensis</strain>
    </source>
</reference>
<dbReference type="SUPFAM" id="SSF81301">
    <property type="entry name" value="Nucleotidyltransferase"/>
    <property type="match status" value="1"/>
</dbReference>
<dbReference type="OrthoDB" id="9789634at2"/>
<comment type="caution">
    <text evidence="2">The sequence shown here is derived from an EMBL/GenBank/DDBJ whole genome shotgun (WGS) entry which is preliminary data.</text>
</comment>
<proteinExistence type="predicted"/>
<dbReference type="Gene3D" id="3.30.460.10">
    <property type="entry name" value="Beta Polymerase, domain 2"/>
    <property type="match status" value="1"/>
</dbReference>
<accession>A0A2T4Y459</accession>
<protein>
    <submittedName>
        <fullName evidence="2">(P)ppGpp synthetase</fullName>
    </submittedName>
</protein>
<dbReference type="InterPro" id="IPR007685">
    <property type="entry name" value="RelA_SpoT"/>
</dbReference>
<name>A0A2T4Y459_ENTCL</name>
<dbReference type="PANTHER" id="PTHR47837">
    <property type="entry name" value="GTP PYROPHOSPHOKINASE YJBM"/>
    <property type="match status" value="1"/>
</dbReference>
<dbReference type="AlphaFoldDB" id="A0A2T4Y459"/>
<dbReference type="SMART" id="SM00954">
    <property type="entry name" value="RelA_SpoT"/>
    <property type="match status" value="1"/>
</dbReference>
<dbReference type="EMBL" id="PZPP01000008">
    <property type="protein sequence ID" value="PTM36962.1"/>
    <property type="molecule type" value="Genomic_DNA"/>
</dbReference>
<evidence type="ECO:0000313" key="2">
    <source>
        <dbReference type="EMBL" id="PTM36962.1"/>
    </source>
</evidence>
<dbReference type="Proteomes" id="UP000241614">
    <property type="component" value="Unassembled WGS sequence"/>
</dbReference>
<dbReference type="CDD" id="cd05399">
    <property type="entry name" value="NT_Rel-Spo_like"/>
    <property type="match status" value="1"/>
</dbReference>
<dbReference type="InterPro" id="IPR052366">
    <property type="entry name" value="GTP_Pyrophosphokinase"/>
</dbReference>
<dbReference type="PANTHER" id="PTHR47837:SF1">
    <property type="entry name" value="GTP PYROPHOSPHOKINASE YJBM"/>
    <property type="match status" value="1"/>
</dbReference>
<organism evidence="2 3">
    <name type="scientific">Enterobacter cloacae</name>
    <dbReference type="NCBI Taxonomy" id="550"/>
    <lineage>
        <taxon>Bacteria</taxon>
        <taxon>Pseudomonadati</taxon>
        <taxon>Pseudomonadota</taxon>
        <taxon>Gammaproteobacteria</taxon>
        <taxon>Enterobacterales</taxon>
        <taxon>Enterobacteriaceae</taxon>
        <taxon>Enterobacter</taxon>
        <taxon>Enterobacter cloacae complex</taxon>
    </lineage>
</organism>
<dbReference type="Pfam" id="PF04607">
    <property type="entry name" value="RelA_SpoT"/>
    <property type="match status" value="1"/>
</dbReference>